<evidence type="ECO:0000256" key="3">
    <source>
        <dbReference type="ARBA" id="ARBA00022801"/>
    </source>
</evidence>
<evidence type="ECO:0000256" key="1">
    <source>
        <dbReference type="ARBA" id="ARBA00007074"/>
    </source>
</evidence>
<keyword evidence="4" id="KW-0788">Thiol protease</keyword>
<dbReference type="InterPro" id="IPR000064">
    <property type="entry name" value="NLP_P60_dom"/>
</dbReference>
<dbReference type="SUPFAM" id="SSF54001">
    <property type="entry name" value="Cysteine proteinases"/>
    <property type="match status" value="1"/>
</dbReference>
<feature type="chain" id="PRO_5046518281" evidence="5">
    <location>
        <begin position="35"/>
        <end position="159"/>
    </location>
</feature>
<accession>A0ABW2FA41</accession>
<dbReference type="Pfam" id="PF00877">
    <property type="entry name" value="NLPC_P60"/>
    <property type="match status" value="1"/>
</dbReference>
<dbReference type="PROSITE" id="PS51935">
    <property type="entry name" value="NLPC_P60"/>
    <property type="match status" value="1"/>
</dbReference>
<keyword evidence="2" id="KW-0645">Protease</keyword>
<reference evidence="8" key="1">
    <citation type="journal article" date="2019" name="Int. J. Syst. Evol. Microbiol.">
        <title>The Global Catalogue of Microorganisms (GCM) 10K type strain sequencing project: providing services to taxonomists for standard genome sequencing and annotation.</title>
        <authorList>
            <consortium name="The Broad Institute Genomics Platform"/>
            <consortium name="The Broad Institute Genome Sequencing Center for Infectious Disease"/>
            <person name="Wu L."/>
            <person name="Ma J."/>
        </authorList>
    </citation>
    <scope>NUCLEOTIDE SEQUENCE [LARGE SCALE GENOMIC DNA]</scope>
    <source>
        <strain evidence="8">KCTC 12907</strain>
    </source>
</reference>
<name>A0ABW2FA41_9BACL</name>
<evidence type="ECO:0000256" key="2">
    <source>
        <dbReference type="ARBA" id="ARBA00022670"/>
    </source>
</evidence>
<feature type="domain" description="NlpC/P60" evidence="6">
    <location>
        <begin position="36"/>
        <end position="159"/>
    </location>
</feature>
<dbReference type="EMBL" id="JBHTAI010000008">
    <property type="protein sequence ID" value="MFC7149883.1"/>
    <property type="molecule type" value="Genomic_DNA"/>
</dbReference>
<evidence type="ECO:0000313" key="7">
    <source>
        <dbReference type="EMBL" id="MFC7149883.1"/>
    </source>
</evidence>
<dbReference type="Proteomes" id="UP001596378">
    <property type="component" value="Unassembled WGS sequence"/>
</dbReference>
<dbReference type="Gene3D" id="3.90.1720.10">
    <property type="entry name" value="endopeptidase domain like (from Nostoc punctiforme)"/>
    <property type="match status" value="1"/>
</dbReference>
<protein>
    <submittedName>
        <fullName evidence="7">C40 family peptidase</fullName>
    </submittedName>
</protein>
<keyword evidence="8" id="KW-1185">Reference proteome</keyword>
<dbReference type="PANTHER" id="PTHR47053:SF1">
    <property type="entry name" value="MUREIN DD-ENDOPEPTIDASE MEPH-RELATED"/>
    <property type="match status" value="1"/>
</dbReference>
<comment type="caution">
    <text evidence="7">The sequence shown here is derived from an EMBL/GenBank/DDBJ whole genome shotgun (WGS) entry which is preliminary data.</text>
</comment>
<dbReference type="InterPro" id="IPR038765">
    <property type="entry name" value="Papain-like_cys_pep_sf"/>
</dbReference>
<evidence type="ECO:0000256" key="4">
    <source>
        <dbReference type="ARBA" id="ARBA00022807"/>
    </source>
</evidence>
<feature type="signal peptide" evidence="5">
    <location>
        <begin position="1"/>
        <end position="34"/>
    </location>
</feature>
<dbReference type="PANTHER" id="PTHR47053">
    <property type="entry name" value="MUREIN DD-ENDOPEPTIDASE MEPH-RELATED"/>
    <property type="match status" value="1"/>
</dbReference>
<sequence>MRKSKLAIKLWLACGLAVTGLFGTMIGTSAQASAATEQSLNLIEFGKDYIGTPYKFGSSAGKTSSFDCSSYVQYVFDQAGVSLPRTSSAQASVGDKVDKANLSVGDLLFFKTGGGGISHVAIYAGDGKMLHASTSQGVTLSSMNTSYWTKAYVTARRVL</sequence>
<keyword evidence="5" id="KW-0732">Signal</keyword>
<dbReference type="InterPro" id="IPR051202">
    <property type="entry name" value="Peptidase_C40"/>
</dbReference>
<keyword evidence="3" id="KW-0378">Hydrolase</keyword>
<evidence type="ECO:0000256" key="5">
    <source>
        <dbReference type="SAM" id="SignalP"/>
    </source>
</evidence>
<gene>
    <name evidence="7" type="ORF">ACFQMJ_15260</name>
</gene>
<proteinExistence type="inferred from homology"/>
<evidence type="ECO:0000259" key="6">
    <source>
        <dbReference type="PROSITE" id="PS51935"/>
    </source>
</evidence>
<evidence type="ECO:0000313" key="8">
    <source>
        <dbReference type="Proteomes" id="UP001596378"/>
    </source>
</evidence>
<dbReference type="RefSeq" id="WP_378049412.1">
    <property type="nucleotide sequence ID" value="NZ_JBHMDN010000020.1"/>
</dbReference>
<comment type="similarity">
    <text evidence="1">Belongs to the peptidase C40 family.</text>
</comment>
<organism evidence="7 8">
    <name type="scientific">Cohnella cellulosilytica</name>
    <dbReference type="NCBI Taxonomy" id="986710"/>
    <lineage>
        <taxon>Bacteria</taxon>
        <taxon>Bacillati</taxon>
        <taxon>Bacillota</taxon>
        <taxon>Bacilli</taxon>
        <taxon>Bacillales</taxon>
        <taxon>Paenibacillaceae</taxon>
        <taxon>Cohnella</taxon>
    </lineage>
</organism>